<proteinExistence type="predicted"/>
<keyword evidence="2" id="KW-1185">Reference proteome</keyword>
<name>A0ACC1AB95_9ROSI</name>
<protein>
    <submittedName>
        <fullName evidence="1">Uncharacterized protein</fullName>
    </submittedName>
</protein>
<organism evidence="1 2">
    <name type="scientific">Pistacia atlantica</name>
    <dbReference type="NCBI Taxonomy" id="434234"/>
    <lineage>
        <taxon>Eukaryota</taxon>
        <taxon>Viridiplantae</taxon>
        <taxon>Streptophyta</taxon>
        <taxon>Embryophyta</taxon>
        <taxon>Tracheophyta</taxon>
        <taxon>Spermatophyta</taxon>
        <taxon>Magnoliopsida</taxon>
        <taxon>eudicotyledons</taxon>
        <taxon>Gunneridae</taxon>
        <taxon>Pentapetalae</taxon>
        <taxon>rosids</taxon>
        <taxon>malvids</taxon>
        <taxon>Sapindales</taxon>
        <taxon>Anacardiaceae</taxon>
        <taxon>Pistacia</taxon>
    </lineage>
</organism>
<dbReference type="Proteomes" id="UP001164250">
    <property type="component" value="Chromosome 11"/>
</dbReference>
<comment type="caution">
    <text evidence="1">The sequence shown here is derived from an EMBL/GenBank/DDBJ whole genome shotgun (WGS) entry which is preliminary data.</text>
</comment>
<dbReference type="EMBL" id="CM047907">
    <property type="protein sequence ID" value="KAJ0083441.1"/>
    <property type="molecule type" value="Genomic_DNA"/>
</dbReference>
<reference evidence="2" key="1">
    <citation type="journal article" date="2023" name="G3 (Bethesda)">
        <title>Genome assembly and association tests identify interacting loci associated with vigor, precocity, and sex in interspecific pistachio rootstocks.</title>
        <authorList>
            <person name="Palmer W."/>
            <person name="Jacygrad E."/>
            <person name="Sagayaradj S."/>
            <person name="Cavanaugh K."/>
            <person name="Han R."/>
            <person name="Bertier L."/>
            <person name="Beede B."/>
            <person name="Kafkas S."/>
            <person name="Golino D."/>
            <person name="Preece J."/>
            <person name="Michelmore R."/>
        </authorList>
    </citation>
    <scope>NUCLEOTIDE SEQUENCE [LARGE SCALE GENOMIC DNA]</scope>
</reference>
<evidence type="ECO:0000313" key="2">
    <source>
        <dbReference type="Proteomes" id="UP001164250"/>
    </source>
</evidence>
<accession>A0ACC1AB95</accession>
<gene>
    <name evidence="1" type="ORF">Patl1_29848</name>
</gene>
<evidence type="ECO:0000313" key="1">
    <source>
        <dbReference type="EMBL" id="KAJ0083441.1"/>
    </source>
</evidence>
<sequence length="192" mass="21696">MAARKIRTTTCITNWGQMAARKMQGLAHERLTGAKNWLWGWHNGKVVVRIFLVAICPQLVMQVVVRICHLSSLASSFVLGSNGPFGYKRKDWAMEFVGLTASALSLQPKDRFVSGQKEDRLKPEEDLYYIEEPKGIDWPASDYKQLKPSVREECVSSCLKDCLCSAAVVGRRNYHSLMGSWTLLIRSSFPQN</sequence>